<gene>
    <name evidence="4" type="ORF">OEA41_005846</name>
</gene>
<organism evidence="4 5">
    <name type="scientific">Lepraria neglecta</name>
    <dbReference type="NCBI Taxonomy" id="209136"/>
    <lineage>
        <taxon>Eukaryota</taxon>
        <taxon>Fungi</taxon>
        <taxon>Dikarya</taxon>
        <taxon>Ascomycota</taxon>
        <taxon>Pezizomycotina</taxon>
        <taxon>Lecanoromycetes</taxon>
        <taxon>OSLEUM clade</taxon>
        <taxon>Lecanoromycetidae</taxon>
        <taxon>Lecanorales</taxon>
        <taxon>Lecanorineae</taxon>
        <taxon>Stereocaulaceae</taxon>
        <taxon>Lepraria</taxon>
    </lineage>
</organism>
<accession>A0AAE0DJZ4</accession>
<dbReference type="Gene3D" id="3.30.40.10">
    <property type="entry name" value="Zinc/RING finger domain, C3HC4 (zinc finger)"/>
    <property type="match status" value="1"/>
</dbReference>
<dbReference type="InterPro" id="IPR001841">
    <property type="entry name" value="Znf_RING"/>
</dbReference>
<protein>
    <recommendedName>
        <fullName evidence="3">RING-type domain-containing protein</fullName>
    </recommendedName>
</protein>
<feature type="domain" description="RING-type" evidence="3">
    <location>
        <begin position="72"/>
        <end position="127"/>
    </location>
</feature>
<dbReference type="PROSITE" id="PS50089">
    <property type="entry name" value="ZF_RING_2"/>
    <property type="match status" value="1"/>
</dbReference>
<keyword evidence="5" id="KW-1185">Reference proteome</keyword>
<keyword evidence="1" id="KW-0863">Zinc-finger</keyword>
<dbReference type="SUPFAM" id="SSF57850">
    <property type="entry name" value="RING/U-box"/>
    <property type="match status" value="1"/>
</dbReference>
<evidence type="ECO:0000313" key="4">
    <source>
        <dbReference type="EMBL" id="KAK3172524.1"/>
    </source>
</evidence>
<evidence type="ECO:0000256" key="1">
    <source>
        <dbReference type="PROSITE-ProRule" id="PRU00175"/>
    </source>
</evidence>
<name>A0AAE0DJZ4_9LECA</name>
<proteinExistence type="predicted"/>
<dbReference type="EMBL" id="JASNWA010000007">
    <property type="protein sequence ID" value="KAK3172524.1"/>
    <property type="molecule type" value="Genomic_DNA"/>
</dbReference>
<keyword evidence="1" id="KW-0862">Zinc</keyword>
<dbReference type="InterPro" id="IPR013083">
    <property type="entry name" value="Znf_RING/FYVE/PHD"/>
</dbReference>
<feature type="region of interest" description="Disordered" evidence="2">
    <location>
        <begin position="283"/>
        <end position="319"/>
    </location>
</feature>
<keyword evidence="1" id="KW-0479">Metal-binding</keyword>
<evidence type="ECO:0000313" key="5">
    <source>
        <dbReference type="Proteomes" id="UP001276659"/>
    </source>
</evidence>
<dbReference type="Proteomes" id="UP001276659">
    <property type="component" value="Unassembled WGS sequence"/>
</dbReference>
<sequence>MAALKDLVEAFLRWHEEEFEPSALQSNVRHAARVLKLEIQEDGPVPTPAAIAFIFSLPLINPWELPEDRRECDICREMMHVENDWSGNHRLEVVARLECGHTTGYRCLEAWLNPLQRMNNNTCPYCRAVCFKKFADEDTIEGLQECLGVLEWGLGTYTRGLNSVERAQLDRFRISIVSYWLDKALVELEHERAKLEREIAERVLAAPTSISAEFSRVLMEFDLRESLVEGIELQPRHTQLRMEAGNSAGYYGEARDTMARALDIVWQDGDVEVEGSDAWEMEEEVDEIEEGEIVEGGEIVAVEEAETTNEEEEEDKMEE</sequence>
<dbReference type="Pfam" id="PF13639">
    <property type="entry name" value="zf-RING_2"/>
    <property type="match status" value="1"/>
</dbReference>
<reference evidence="4" key="1">
    <citation type="submission" date="2022-11" db="EMBL/GenBank/DDBJ databases">
        <title>Chromosomal genome sequence assembly and mating type (MAT) locus characterization of the leprose asexual lichenized fungus Lepraria neglecta (Nyl.) Erichsen.</title>
        <authorList>
            <person name="Allen J.L."/>
            <person name="Pfeffer B."/>
        </authorList>
    </citation>
    <scope>NUCLEOTIDE SEQUENCE</scope>
    <source>
        <strain evidence="4">Allen 5258</strain>
    </source>
</reference>
<evidence type="ECO:0000256" key="2">
    <source>
        <dbReference type="SAM" id="MobiDB-lite"/>
    </source>
</evidence>
<comment type="caution">
    <text evidence="4">The sequence shown here is derived from an EMBL/GenBank/DDBJ whole genome shotgun (WGS) entry which is preliminary data.</text>
</comment>
<evidence type="ECO:0000259" key="3">
    <source>
        <dbReference type="PROSITE" id="PS50089"/>
    </source>
</evidence>
<dbReference type="AlphaFoldDB" id="A0AAE0DJZ4"/>
<dbReference type="GO" id="GO:0008270">
    <property type="term" value="F:zinc ion binding"/>
    <property type="evidence" value="ECO:0007669"/>
    <property type="project" value="UniProtKB-KW"/>
</dbReference>